<comment type="caution">
    <text evidence="3">The sequence shown here is derived from an EMBL/GenBank/DDBJ whole genome shotgun (WGS) entry which is preliminary data.</text>
</comment>
<dbReference type="AlphaFoldDB" id="A0A8H6SN57"/>
<organism evidence="3 4">
    <name type="scientific">Mycena chlorophos</name>
    <name type="common">Agaric fungus</name>
    <name type="synonym">Agaricus chlorophos</name>
    <dbReference type="NCBI Taxonomy" id="658473"/>
    <lineage>
        <taxon>Eukaryota</taxon>
        <taxon>Fungi</taxon>
        <taxon>Dikarya</taxon>
        <taxon>Basidiomycota</taxon>
        <taxon>Agaricomycotina</taxon>
        <taxon>Agaricomycetes</taxon>
        <taxon>Agaricomycetidae</taxon>
        <taxon>Agaricales</taxon>
        <taxon>Marasmiineae</taxon>
        <taxon>Mycenaceae</taxon>
        <taxon>Mycena</taxon>
    </lineage>
</organism>
<dbReference type="OrthoDB" id="3206554at2759"/>
<evidence type="ECO:0000313" key="3">
    <source>
        <dbReference type="EMBL" id="KAF7302374.1"/>
    </source>
</evidence>
<keyword evidence="2" id="KW-0812">Transmembrane</keyword>
<accession>A0A8H6SN57</accession>
<evidence type="ECO:0000256" key="2">
    <source>
        <dbReference type="SAM" id="Phobius"/>
    </source>
</evidence>
<evidence type="ECO:0000313" key="4">
    <source>
        <dbReference type="Proteomes" id="UP000613580"/>
    </source>
</evidence>
<reference evidence="3" key="1">
    <citation type="submission" date="2020-05" db="EMBL/GenBank/DDBJ databases">
        <title>Mycena genomes resolve the evolution of fungal bioluminescence.</title>
        <authorList>
            <person name="Tsai I.J."/>
        </authorList>
    </citation>
    <scope>NUCLEOTIDE SEQUENCE</scope>
    <source>
        <strain evidence="3">110903Hualien_Pintung</strain>
    </source>
</reference>
<dbReference type="PANTHER" id="PTHR40465">
    <property type="entry name" value="CHROMOSOME 1, WHOLE GENOME SHOTGUN SEQUENCE"/>
    <property type="match status" value="1"/>
</dbReference>
<sequence length="378" mass="41143">MRRGGGKRAGWAEIGRAAGLKGDGREQSHPVPTIQYSRRRLPAASESQQSNKFSEAPPSDVAYNLHVAPPTDIVKHALDDVVRIFPIACQQHASEVKKPTQYDCWQLEASKKAVKATKTFPVFSSSPYIDFSPPCAVPRVSLVSTTILGLGPKRSFAGALAAVGLSAVLGFQTFLYFKIFPSDVTKYKLFVPWIWLIDAAHTVVVCLTIWDYAIVNYANPSIAEHIPPTLPVNVALTAVMTLSVNMQVSSQRSIDISPAADSTAPGYIEGIIHPGVAFVSTFGMLTKKTFTAFSPTYQRYLIIGLSISAATDIVISAARYYFLRNLQQGYPGAQEIVDVVVVFTLNDGCLTSSRWPITAIVASAYDQKGGRDRRVTLI</sequence>
<dbReference type="EMBL" id="JACAZE010000012">
    <property type="protein sequence ID" value="KAF7302374.1"/>
    <property type="molecule type" value="Genomic_DNA"/>
</dbReference>
<keyword evidence="2" id="KW-0472">Membrane</keyword>
<dbReference type="PANTHER" id="PTHR40465:SF1">
    <property type="entry name" value="DUF6534 DOMAIN-CONTAINING PROTEIN"/>
    <property type="match status" value="1"/>
</dbReference>
<keyword evidence="2" id="KW-1133">Transmembrane helix</keyword>
<evidence type="ECO:0000256" key="1">
    <source>
        <dbReference type="SAM" id="MobiDB-lite"/>
    </source>
</evidence>
<proteinExistence type="predicted"/>
<name>A0A8H6SN57_MYCCL</name>
<keyword evidence="4" id="KW-1185">Reference proteome</keyword>
<feature type="transmembrane region" description="Helical" evidence="2">
    <location>
        <begin position="156"/>
        <end position="177"/>
    </location>
</feature>
<feature type="transmembrane region" description="Helical" evidence="2">
    <location>
        <begin position="189"/>
        <end position="210"/>
    </location>
</feature>
<gene>
    <name evidence="3" type="ORF">HMN09_00871000</name>
</gene>
<feature type="region of interest" description="Disordered" evidence="1">
    <location>
        <begin position="1"/>
        <end position="60"/>
    </location>
</feature>
<feature type="transmembrane region" description="Helical" evidence="2">
    <location>
        <begin position="300"/>
        <end position="322"/>
    </location>
</feature>
<protein>
    <submittedName>
        <fullName evidence="3">Uncharacterized protein</fullName>
    </submittedName>
</protein>
<dbReference type="Proteomes" id="UP000613580">
    <property type="component" value="Unassembled WGS sequence"/>
</dbReference>